<protein>
    <submittedName>
        <fullName evidence="1">Uncharacterized protein</fullName>
    </submittedName>
</protein>
<organism evidence="1 2">
    <name type="scientific">Enterocloster hominis</name>
    <name type="common">ex Hitch et al. 2024</name>
    <dbReference type="NCBI Taxonomy" id="1917870"/>
    <lineage>
        <taxon>Bacteria</taxon>
        <taxon>Bacillati</taxon>
        <taxon>Bacillota</taxon>
        <taxon>Clostridia</taxon>
        <taxon>Lachnospirales</taxon>
        <taxon>Lachnospiraceae</taxon>
        <taxon>Enterocloster</taxon>
    </lineage>
</organism>
<gene>
    <name evidence="1" type="ORF">WMQ36_24435</name>
</gene>
<evidence type="ECO:0000313" key="1">
    <source>
        <dbReference type="EMBL" id="MEQ2428116.1"/>
    </source>
</evidence>
<dbReference type="EMBL" id="JBBMFM010000152">
    <property type="protein sequence ID" value="MEQ2428116.1"/>
    <property type="molecule type" value="Genomic_DNA"/>
</dbReference>
<accession>A0ABV1DEB7</accession>
<keyword evidence="2" id="KW-1185">Reference proteome</keyword>
<comment type="caution">
    <text evidence="1">The sequence shown here is derived from an EMBL/GenBank/DDBJ whole genome shotgun (WGS) entry which is preliminary data.</text>
</comment>
<proteinExistence type="predicted"/>
<dbReference type="Proteomes" id="UP001454086">
    <property type="component" value="Unassembled WGS sequence"/>
</dbReference>
<sequence length="93" mass="10525">MGDFNKQKYDNQYAKENYDRCIFNVPKGQKTVIEAHWKAKGYKSLNAYVNDLIARDMERTGEKSIHTQNSNGVIVGDNKGKVIVGDIKGNITM</sequence>
<dbReference type="RefSeq" id="WP_008725728.1">
    <property type="nucleotide sequence ID" value="NZ_JBBMFM010000152.1"/>
</dbReference>
<name>A0ABV1DEB7_9FIRM</name>
<reference evidence="1 2" key="1">
    <citation type="submission" date="2024-03" db="EMBL/GenBank/DDBJ databases">
        <title>Human intestinal bacterial collection.</title>
        <authorList>
            <person name="Pauvert C."/>
            <person name="Hitch T.C.A."/>
            <person name="Clavel T."/>
        </authorList>
    </citation>
    <scope>NUCLEOTIDE SEQUENCE [LARGE SCALE GENOMIC DNA]</scope>
    <source>
        <strain evidence="1 2">CLA-SR-H021</strain>
    </source>
</reference>
<evidence type="ECO:0000313" key="2">
    <source>
        <dbReference type="Proteomes" id="UP001454086"/>
    </source>
</evidence>